<evidence type="ECO:0000313" key="1">
    <source>
        <dbReference type="EMBL" id="MCP3732158.1"/>
    </source>
</evidence>
<dbReference type="AlphaFoldDB" id="A0A9X2HJR8"/>
<accession>A0A9X2HJR8</accession>
<proteinExistence type="predicted"/>
<comment type="caution">
    <text evidence="1">The sequence shown here is derived from an EMBL/GenBank/DDBJ whole genome shotgun (WGS) entry which is preliminary data.</text>
</comment>
<gene>
    <name evidence="1" type="ORF">M9978_17180</name>
</gene>
<dbReference type="Proteomes" id="UP001139451">
    <property type="component" value="Unassembled WGS sequence"/>
</dbReference>
<name>A0A9X2HJR8_9SPHN</name>
<reference evidence="1" key="1">
    <citation type="submission" date="2022-05" db="EMBL/GenBank/DDBJ databases">
        <title>Sphingomonas sp. strain MG17 Genome sequencing and assembly.</title>
        <authorList>
            <person name="Kim I."/>
        </authorList>
    </citation>
    <scope>NUCLEOTIDE SEQUENCE</scope>
    <source>
        <strain evidence="1">MG17</strain>
    </source>
</reference>
<sequence length="189" mass="20529">MLMKALMPDPAPDRPCCRLTATDHSIFPIHSTQEAMMADRASASIRLGGALRHSRTPELCRIITAEGLSTEWDGAPFEIDEIPADRPLELMADQVRGGTFEELEAFCVENGLPFSRSCDPYVGGWDGERLVFDGVGDPRSYRITSNDNVVMTFAELCDLGTMEAIASHFAAAEIVIPPLSFVGGEADHG</sequence>
<evidence type="ECO:0000313" key="2">
    <source>
        <dbReference type="Proteomes" id="UP001139451"/>
    </source>
</evidence>
<dbReference type="EMBL" id="JAMLDX010000015">
    <property type="protein sequence ID" value="MCP3732158.1"/>
    <property type="molecule type" value="Genomic_DNA"/>
</dbReference>
<keyword evidence="2" id="KW-1185">Reference proteome</keyword>
<organism evidence="1 2">
    <name type="scientific">Sphingomonas tagetis</name>
    <dbReference type="NCBI Taxonomy" id="2949092"/>
    <lineage>
        <taxon>Bacteria</taxon>
        <taxon>Pseudomonadati</taxon>
        <taxon>Pseudomonadota</taxon>
        <taxon>Alphaproteobacteria</taxon>
        <taxon>Sphingomonadales</taxon>
        <taxon>Sphingomonadaceae</taxon>
        <taxon>Sphingomonas</taxon>
    </lineage>
</organism>
<protein>
    <submittedName>
        <fullName evidence="1">Uncharacterized protein</fullName>
    </submittedName>
</protein>